<keyword evidence="3" id="KW-1185">Reference proteome</keyword>
<name>A0A9X3SRF7_9ACTN</name>
<evidence type="ECO:0000256" key="1">
    <source>
        <dbReference type="SAM" id="SignalP"/>
    </source>
</evidence>
<evidence type="ECO:0000313" key="3">
    <source>
        <dbReference type="Proteomes" id="UP001146067"/>
    </source>
</evidence>
<gene>
    <name evidence="2" type="ORF">O1R50_09685</name>
</gene>
<accession>A0A9X3SRF7</accession>
<reference evidence="2" key="1">
    <citation type="submission" date="2022-12" db="EMBL/GenBank/DDBJ databases">
        <title>Gycomyces niveus sp.nov.,a novel actinomycete isolated from soil in Shouguan.</title>
        <authorList>
            <person name="Yang X."/>
        </authorList>
    </citation>
    <scope>NUCLEOTIDE SEQUENCE</scope>
    <source>
        <strain evidence="2">NEAU-A15</strain>
    </source>
</reference>
<dbReference type="Proteomes" id="UP001146067">
    <property type="component" value="Unassembled WGS sequence"/>
</dbReference>
<keyword evidence="1" id="KW-0732">Signal</keyword>
<evidence type="ECO:0000313" key="2">
    <source>
        <dbReference type="EMBL" id="MDA1359894.1"/>
    </source>
</evidence>
<proteinExistence type="predicted"/>
<dbReference type="EMBL" id="JAPZVP010000006">
    <property type="protein sequence ID" value="MDA1359894.1"/>
    <property type="molecule type" value="Genomic_DNA"/>
</dbReference>
<protein>
    <recommendedName>
        <fullName evidence="4">Secreted protein</fullName>
    </recommendedName>
</protein>
<dbReference type="AlphaFoldDB" id="A0A9X3SRF7"/>
<organism evidence="2 3">
    <name type="scientific">Glycomyces luteolus</name>
    <dbReference type="NCBI Taxonomy" id="2670330"/>
    <lineage>
        <taxon>Bacteria</taxon>
        <taxon>Bacillati</taxon>
        <taxon>Actinomycetota</taxon>
        <taxon>Actinomycetes</taxon>
        <taxon>Glycomycetales</taxon>
        <taxon>Glycomycetaceae</taxon>
        <taxon>Glycomyces</taxon>
    </lineage>
</organism>
<feature type="chain" id="PRO_5040951939" description="Secreted protein" evidence="1">
    <location>
        <begin position="31"/>
        <end position="72"/>
    </location>
</feature>
<comment type="caution">
    <text evidence="2">The sequence shown here is derived from an EMBL/GenBank/DDBJ whole genome shotgun (WGS) entry which is preliminary data.</text>
</comment>
<feature type="signal peptide" evidence="1">
    <location>
        <begin position="1"/>
        <end position="30"/>
    </location>
</feature>
<sequence length="72" mass="6930">MTMIRFIARTAIAAGAAGMLAAGVATPVFAAGTVESGEPSSVLSAVVGGADDIVASVVGADVLNLDKLVAVD</sequence>
<evidence type="ECO:0008006" key="4">
    <source>
        <dbReference type="Google" id="ProtNLM"/>
    </source>
</evidence>